<reference evidence="5" key="1">
    <citation type="submission" date="2016-10" db="EMBL/GenBank/DDBJ databases">
        <authorList>
            <person name="Varghese N."/>
            <person name="Submissions S."/>
        </authorList>
    </citation>
    <scope>NUCLEOTIDE SEQUENCE [LARGE SCALE GENOMIC DNA]</scope>
    <source>
        <strain evidence="5">DSM 23925</strain>
    </source>
</reference>
<organism evidence="4 5">
    <name type="scientific">Bizionia echini</name>
    <dbReference type="NCBI Taxonomy" id="649333"/>
    <lineage>
        <taxon>Bacteria</taxon>
        <taxon>Pseudomonadati</taxon>
        <taxon>Bacteroidota</taxon>
        <taxon>Flavobacteriia</taxon>
        <taxon>Flavobacteriales</taxon>
        <taxon>Flavobacteriaceae</taxon>
        <taxon>Bizionia</taxon>
    </lineage>
</organism>
<dbReference type="GO" id="GO:0007155">
    <property type="term" value="P:cell adhesion"/>
    <property type="evidence" value="ECO:0007669"/>
    <property type="project" value="InterPro"/>
</dbReference>
<dbReference type="Pfam" id="PF02412">
    <property type="entry name" value="TSP_3"/>
    <property type="match status" value="2"/>
</dbReference>
<keyword evidence="5" id="KW-1185">Reference proteome</keyword>
<dbReference type="AlphaFoldDB" id="A0A1I4Z1C2"/>
<dbReference type="InterPro" id="IPR028974">
    <property type="entry name" value="TSP_type-3_rpt"/>
</dbReference>
<dbReference type="STRING" id="649333.SAMN04487989_101418"/>
<dbReference type="OrthoDB" id="9815940at2"/>
<keyword evidence="1 3" id="KW-0732">Signal</keyword>
<protein>
    <submittedName>
        <fullName evidence="4">Choice-of-anchor B domain-containing protein</fullName>
    </submittedName>
</protein>
<name>A0A1I4Z1C2_9FLAO</name>
<feature type="signal peptide" evidence="3">
    <location>
        <begin position="1"/>
        <end position="28"/>
    </location>
</feature>
<dbReference type="SUPFAM" id="SSF103647">
    <property type="entry name" value="TSP type-3 repeat"/>
    <property type="match status" value="1"/>
</dbReference>
<dbReference type="InterPro" id="IPR003367">
    <property type="entry name" value="Thrombospondin_3-like_rpt"/>
</dbReference>
<dbReference type="InterPro" id="IPR011048">
    <property type="entry name" value="Haem_d1_sf"/>
</dbReference>
<dbReference type="PROSITE" id="PS51234">
    <property type="entry name" value="TSP3"/>
    <property type="match status" value="1"/>
</dbReference>
<evidence type="ECO:0000256" key="1">
    <source>
        <dbReference type="ARBA" id="ARBA00022729"/>
    </source>
</evidence>
<feature type="compositionally biased region" description="Acidic residues" evidence="2">
    <location>
        <begin position="76"/>
        <end position="90"/>
    </location>
</feature>
<evidence type="ECO:0000256" key="3">
    <source>
        <dbReference type="SAM" id="SignalP"/>
    </source>
</evidence>
<sequence length="495" mass="53748">MKKRLKLPLSIQLLFICVIIFTTFQACDDEPVDPVVIVDSDGDGIPDGEDNCPEASNPNQEDTDNDGVGDICDTPDITDSDNDGIPDSEDNCPTIANPNQEDDNNDGIGNACQDTPATTPLFECINGMAGPYPCNGYNLMSHIPINILGELNAEGNDSWGWTDSTTGNEYAIVGTTQGTAFINVTDPINPIFLGRLASASPGNSGNVWRDMKVYNNYVFIVSEASGHGMQVFDLTRLRNVANPPENFTADTHFTGFGSAHNIVINEDSGYAYIVGTSRSGTFAGGPLFINIQNPLNPINEGGFFGYSHDAQVINYNGPDTDYTGQEILIGSNENEVVIVNVTDKANPQIISDIAYNNIGYTHQGWFTENLNYFILGDEIDEQSFGGNTRTIVFDFTDLDNPAFHMNYFGPTAAIDHNGYVKGNTFYIANYSAGVRFVDISGIASGTMTEVGYFDTYPANNSTSFHGAWNVYPYFNSGNIIVSDIEGGLFIVQKQN</sequence>
<gene>
    <name evidence="4" type="ORF">SAMN04487989_101418</name>
</gene>
<dbReference type="SUPFAM" id="SSF51004">
    <property type="entry name" value="C-terminal (heme d1) domain of cytochrome cd1-nitrite reductase"/>
    <property type="match status" value="1"/>
</dbReference>
<dbReference type="PANTHER" id="PTHR38787:SF3">
    <property type="entry name" value="REGULATORY P DOMAIN-CONTAINING PROTEIN"/>
    <property type="match status" value="1"/>
</dbReference>
<dbReference type="PANTHER" id="PTHR38787">
    <property type="entry name" value="REGULATORY P DOMAIN-CONTAINING PROTEIN"/>
    <property type="match status" value="1"/>
</dbReference>
<evidence type="ECO:0000313" key="5">
    <source>
        <dbReference type="Proteomes" id="UP000198705"/>
    </source>
</evidence>
<dbReference type="Proteomes" id="UP000198705">
    <property type="component" value="Unassembled WGS sequence"/>
</dbReference>
<proteinExistence type="predicted"/>
<dbReference type="Gene3D" id="4.10.1080.10">
    <property type="entry name" value="TSP type-3 repeat"/>
    <property type="match status" value="1"/>
</dbReference>
<evidence type="ECO:0000256" key="2">
    <source>
        <dbReference type="SAM" id="MobiDB-lite"/>
    </source>
</evidence>
<accession>A0A1I4Z1C2</accession>
<dbReference type="InterPro" id="IPR027589">
    <property type="entry name" value="Choice_anch_B"/>
</dbReference>
<dbReference type="PROSITE" id="PS51257">
    <property type="entry name" value="PROKAR_LIPOPROTEIN"/>
    <property type="match status" value="1"/>
</dbReference>
<dbReference type="InterPro" id="IPR017897">
    <property type="entry name" value="Thrombospondin_3_rpt"/>
</dbReference>
<feature type="compositionally biased region" description="Acidic residues" evidence="2">
    <location>
        <begin position="40"/>
        <end position="52"/>
    </location>
</feature>
<feature type="chain" id="PRO_5011572859" evidence="3">
    <location>
        <begin position="29"/>
        <end position="495"/>
    </location>
</feature>
<dbReference type="GO" id="GO:0005509">
    <property type="term" value="F:calcium ion binding"/>
    <property type="evidence" value="ECO:0007669"/>
    <property type="project" value="InterPro"/>
</dbReference>
<feature type="region of interest" description="Disordered" evidence="2">
    <location>
        <begin position="39"/>
        <end position="112"/>
    </location>
</feature>
<dbReference type="RefSeq" id="WP_092205984.1">
    <property type="nucleotide sequence ID" value="NZ_FOVN01000001.1"/>
</dbReference>
<evidence type="ECO:0000313" key="4">
    <source>
        <dbReference type="EMBL" id="SFN43700.1"/>
    </source>
</evidence>
<dbReference type="EMBL" id="FOVN01000001">
    <property type="protein sequence ID" value="SFN43700.1"/>
    <property type="molecule type" value="Genomic_DNA"/>
</dbReference>
<dbReference type="GO" id="GO:0005576">
    <property type="term" value="C:extracellular region"/>
    <property type="evidence" value="ECO:0007669"/>
    <property type="project" value="TreeGrafter"/>
</dbReference>
<dbReference type="NCBIfam" id="TIGR04312">
    <property type="entry name" value="choice_anch_B"/>
    <property type="match status" value="1"/>
</dbReference>